<dbReference type="OrthoDB" id="8534726at2"/>
<name>A0A5B8CUV6_9PROT</name>
<dbReference type="AlphaFoldDB" id="A0A5B8CUV6"/>
<dbReference type="PIRSF" id="PIRSF018266">
    <property type="entry name" value="FecR"/>
    <property type="match status" value="1"/>
</dbReference>
<evidence type="ECO:0000313" key="3">
    <source>
        <dbReference type="EMBL" id="QDC45039.1"/>
    </source>
</evidence>
<keyword evidence="4" id="KW-1185">Reference proteome</keyword>
<proteinExistence type="predicted"/>
<gene>
    <name evidence="3" type="ORF">FIU01_11250</name>
</gene>
<dbReference type="EMBL" id="CP040946">
    <property type="protein sequence ID" value="QDC45039.1"/>
    <property type="molecule type" value="Genomic_DNA"/>
</dbReference>
<dbReference type="PANTHER" id="PTHR30273">
    <property type="entry name" value="PERIPLASMIC SIGNAL SENSOR AND SIGMA FACTOR ACTIVATOR FECR-RELATED"/>
    <property type="match status" value="1"/>
</dbReference>
<feature type="domain" description="FecR protein" evidence="1">
    <location>
        <begin position="110"/>
        <end position="202"/>
    </location>
</feature>
<dbReference type="RefSeq" id="WP_140004364.1">
    <property type="nucleotide sequence ID" value="NZ_CP040946.1"/>
</dbReference>
<feature type="domain" description="FecR N-terminal" evidence="2">
    <location>
        <begin position="11"/>
        <end position="49"/>
    </location>
</feature>
<dbReference type="GO" id="GO:0016989">
    <property type="term" value="F:sigma factor antagonist activity"/>
    <property type="evidence" value="ECO:0007669"/>
    <property type="project" value="TreeGrafter"/>
</dbReference>
<accession>A0A5B8CUV6</accession>
<sequence>MTENSEHLTSAVDWYIKLTAEDASPEDHQAWMVWMNQSQQNAAAWEEIKSTLNTFKSIPSDIGMSVLNRNKNKVDLSRRATLKNFVIFAAISLPVGLLIHEELTPEFEQKYLTKVGERKHVLLADGSRIILNTNSVITVNLTKLQRSIKLHQGEMLITTGHAHGFDSPLLIETPDGHIEPMGTRFNVRKFDTFTRVSLFEGMLKVRSKDNDVNFYVHPQEQVDIYAMGVVSSPTQWMLSDAWSNGYVEVNDVPLQTLINELARYKQGLLLCHPDIKDLRVSGTYSIDDIDASLNGLTQTFPVRIQRATRFLTMVLPDV</sequence>
<dbReference type="Proteomes" id="UP000311008">
    <property type="component" value="Chromosome"/>
</dbReference>
<dbReference type="PANTHER" id="PTHR30273:SF2">
    <property type="entry name" value="PROTEIN FECR"/>
    <property type="match status" value="1"/>
</dbReference>
<dbReference type="Pfam" id="PF04773">
    <property type="entry name" value="FecR"/>
    <property type="match status" value="1"/>
</dbReference>
<protein>
    <submittedName>
        <fullName evidence="3">DUF4880 domain-containing protein</fullName>
    </submittedName>
</protein>
<dbReference type="Pfam" id="PF16220">
    <property type="entry name" value="DUF4880"/>
    <property type="match status" value="1"/>
</dbReference>
<dbReference type="InterPro" id="IPR032623">
    <property type="entry name" value="FecR_N"/>
</dbReference>
<dbReference type="InterPro" id="IPR006860">
    <property type="entry name" value="FecR"/>
</dbReference>
<reference evidence="4" key="1">
    <citation type="journal article" date="2019" name="ISME J.">
        <title>Evolution in action: habitat transition from sediment to the pelagial leads to genome streamlining in Methylophilaceae.</title>
        <authorList>
            <person name="Salcher M."/>
            <person name="Schaefle D."/>
            <person name="Kaspar M."/>
            <person name="Neuenschwander S.M."/>
            <person name="Ghai R."/>
        </authorList>
    </citation>
    <scope>NUCLEOTIDE SEQUENCE [LARGE SCALE GENOMIC DNA]</scope>
    <source>
        <strain evidence="4">MMS-M-51</strain>
    </source>
</reference>
<evidence type="ECO:0000259" key="1">
    <source>
        <dbReference type="Pfam" id="PF04773"/>
    </source>
</evidence>
<dbReference type="InterPro" id="IPR012373">
    <property type="entry name" value="Ferrdict_sens_TM"/>
</dbReference>
<evidence type="ECO:0000259" key="2">
    <source>
        <dbReference type="Pfam" id="PF16220"/>
    </source>
</evidence>
<evidence type="ECO:0000313" key="4">
    <source>
        <dbReference type="Proteomes" id="UP000311008"/>
    </source>
</evidence>
<dbReference type="KEGG" id="mmec:FIU01_11250"/>
<dbReference type="Gene3D" id="2.60.120.1440">
    <property type="match status" value="1"/>
</dbReference>
<organism evidence="3 4">
    <name type="scientific">Methylophilus medardicus</name>
    <dbReference type="NCBI Taxonomy" id="2588534"/>
    <lineage>
        <taxon>Bacteria</taxon>
        <taxon>Pseudomonadati</taxon>
        <taxon>Pseudomonadota</taxon>
        <taxon>Betaproteobacteria</taxon>
        <taxon>Nitrosomonadales</taxon>
        <taxon>Methylophilaceae</taxon>
        <taxon>Methylophilus</taxon>
    </lineage>
</organism>